<evidence type="ECO:0000313" key="6">
    <source>
        <dbReference type="Proteomes" id="UP001207440"/>
    </source>
</evidence>
<protein>
    <submittedName>
        <fullName evidence="5">Phage tail tape measure protein</fullName>
    </submittedName>
</protein>
<feature type="coiled-coil region" evidence="1">
    <location>
        <begin position="25"/>
        <end position="84"/>
    </location>
</feature>
<keyword evidence="1" id="KW-0175">Coiled coil</keyword>
<dbReference type="Pfam" id="PF10145">
    <property type="entry name" value="PhageMin_Tail"/>
    <property type="match status" value="1"/>
</dbReference>
<gene>
    <name evidence="5" type="ORF">OKE68_02700</name>
</gene>
<evidence type="ECO:0000256" key="2">
    <source>
        <dbReference type="SAM" id="MobiDB-lite"/>
    </source>
</evidence>
<accession>A0AAP3EVZ9</accession>
<feature type="transmembrane region" description="Helical" evidence="3">
    <location>
        <begin position="603"/>
        <end position="623"/>
    </location>
</feature>
<keyword evidence="3" id="KW-0812">Transmembrane</keyword>
<feature type="region of interest" description="Disordered" evidence="2">
    <location>
        <begin position="835"/>
        <end position="864"/>
    </location>
</feature>
<organism evidence="5 6">
    <name type="scientific">Riemerella anatipestifer</name>
    <name type="common">Moraxella anatipestifer</name>
    <dbReference type="NCBI Taxonomy" id="34085"/>
    <lineage>
        <taxon>Bacteria</taxon>
        <taxon>Pseudomonadati</taxon>
        <taxon>Bacteroidota</taxon>
        <taxon>Flavobacteriia</taxon>
        <taxon>Flavobacteriales</taxon>
        <taxon>Weeksellaceae</taxon>
        <taxon>Riemerella</taxon>
    </lineage>
</organism>
<evidence type="ECO:0000256" key="3">
    <source>
        <dbReference type="SAM" id="Phobius"/>
    </source>
</evidence>
<dbReference type="InterPro" id="IPR010090">
    <property type="entry name" value="Phage_tape_meas"/>
</dbReference>
<keyword evidence="3" id="KW-1133">Transmembrane helix</keyword>
<keyword evidence="3" id="KW-0472">Membrane</keyword>
<comment type="caution">
    <text evidence="5">The sequence shown here is derived from an EMBL/GenBank/DDBJ whole genome shotgun (WGS) entry which is preliminary data.</text>
</comment>
<evidence type="ECO:0000313" key="5">
    <source>
        <dbReference type="EMBL" id="MCW0523226.1"/>
    </source>
</evidence>
<dbReference type="RefSeq" id="WP_222535149.1">
    <property type="nucleotide sequence ID" value="NZ_CP081925.1"/>
</dbReference>
<dbReference type="Proteomes" id="UP001207440">
    <property type="component" value="Unassembled WGS sequence"/>
</dbReference>
<reference evidence="5" key="1">
    <citation type="submission" date="2022-10" db="EMBL/GenBank/DDBJ databases">
        <title>Sifting through the core-genome to identify putative cross-protective antigens against Riemerella anatipestifer.</title>
        <authorList>
            <person name="Zheng X."/>
            <person name="Zhang W."/>
        </authorList>
    </citation>
    <scope>NUCLEOTIDE SEQUENCE</scope>
    <source>
        <strain evidence="5">ZWRA178</strain>
    </source>
</reference>
<name>A0AAP3EVZ9_RIEAN</name>
<evidence type="ECO:0000259" key="4">
    <source>
        <dbReference type="Pfam" id="PF10145"/>
    </source>
</evidence>
<dbReference type="EMBL" id="JAOZYT010000010">
    <property type="protein sequence ID" value="MCW0523226.1"/>
    <property type="molecule type" value="Genomic_DNA"/>
</dbReference>
<feature type="coiled-coil region" evidence="1">
    <location>
        <begin position="1176"/>
        <end position="1244"/>
    </location>
</feature>
<feature type="coiled-coil region" evidence="1">
    <location>
        <begin position="972"/>
        <end position="1043"/>
    </location>
</feature>
<proteinExistence type="predicted"/>
<feature type="transmembrane region" description="Helical" evidence="3">
    <location>
        <begin position="509"/>
        <end position="533"/>
    </location>
</feature>
<dbReference type="SUPFAM" id="SSF58104">
    <property type="entry name" value="Methyl-accepting chemotaxis protein (MCP) signaling domain"/>
    <property type="match status" value="1"/>
</dbReference>
<feature type="domain" description="Phage tail tape measure protein" evidence="4">
    <location>
        <begin position="208"/>
        <end position="409"/>
    </location>
</feature>
<evidence type="ECO:0000256" key="1">
    <source>
        <dbReference type="SAM" id="Coils"/>
    </source>
</evidence>
<dbReference type="NCBIfam" id="TIGR01760">
    <property type="entry name" value="tape_meas_TP901"/>
    <property type="match status" value="1"/>
</dbReference>
<sequence length="1440" mass="162111">MAKKISDEILSLKVVVNGDEAQSRILALERANNKLSDSMEEQKKIMKDLRASKKKNSEEYSKAEKELENLTKKYGENLKAIEAEVKAMDIMSLTMQQLRGRARDLQHTLSQMNPNHSGYKSTQLELEKINSRIGELRQGAQSAGFSISSLADKFNRYSGMATAVLATFAGIAISIQSTIDLNNKLSDAQTAVAKTTGMTDEAVKELTKSFNEFDTRTSKLDLLKIAEVGGRLGVPKEQIKDFTKEVDKAYVALGDSFSGGVEQVANKIGKIKGLFKETKDLDMATAINQIGSSLNELGANGAASEANIAEFATRVGALPEKLKPTVAEAMALGAAFEESGIDAERSATAYSSFIRRAAQDTQGFAEVMNLPIAKVRELINTNPTEFFLKFSEGMRGLDATQVAAILDKLKLNDQYLTSIVGAAGDNTDKFRNIIELSNQALQEGTSLQEEFNKVNNNAAAIYEKVRKKFISMFTSEAVVNTLTWLIETFGKLIGAVEDTEGKITAFRNVLVFLIKMIVIGTVATLSYNTAIYLSSKVFTEARAKLVGYSLAQNAHNIYTKVATFLMDLWNLAVGKSLLYLGKLTNSTNMQTMAQQRLNLVTKLNPFGILITVVMAAITAYTLFADKVDETTEKQKLLNEVKTNAANKVADEKAKIESLLRIIKDENQARDVQQRALNKLNAILPERLRGLTLEKIKTQEATAAIKDYINQLDKKAMAEALHEKRVELKKEENELKSKGTKDFMGWADLGGVGSKIEMWGNLGKLKETVPVDVMNYLDTLVDKRKIDKVLEQYIPLAREAYWNRRAAITKNFNAQKNLNQKAIAFEKSNASSVIGEDPTSNYNIPNGEGGTSTKGKGRVKKTEAEKRAEREARKFEEEKRKLLELAEKFADERLKLEELEQTAKIELMKEGYEKELAIIEESERKKLAELEKQKYSQEDFKKLDEIISKSTKEEKQKFEAIKEEWKVQNQRLMNLQLQEMEITELKKQKLEEEYKEKNLKKQEENFQREIFLLRTQENEKIAELETLEQQRAFLKDKISTQELSKIRNWEDGKVAIQRYYQEKSLDLQANYLKRLIKELDSLPPANLTEAQTKALEAMKARLAEIGVELNGIKNGKEDAKFSSLSNFGGQADIFGLTPEQWEAMFENTDKLEVKIQKIGAALEVAKNIMATYHAYTKANQEAELRRYEVASERKKKKLQAELDAGIISQQEYKHKTIAIENELAIKKWQLEVDEAKREKDMKKGEIVTKTAMGIMSIWEKHSANPILAGILTAAVTALGGVQYATVAKQPLPAPPSIVGAESGYYPVKRVQDGKLFRAKKTESKSGIYDEPTMLVGEQGKNFPELVVSGRAMKRIDPKLKNDFMREVYRVEGFENGKYPQLPHNTPDYTEEILSLLKRNTQILEKIEREGVRGVFEKSARMGKELEDMQKDYRRIVEKNKH</sequence>